<reference evidence="12" key="1">
    <citation type="journal article" date="2016" name="Nature">
        <title>The genome of the seagrass Zostera marina reveals angiosperm adaptation to the sea.</title>
        <authorList>
            <person name="Olsen J.L."/>
            <person name="Rouze P."/>
            <person name="Verhelst B."/>
            <person name="Lin Y.-C."/>
            <person name="Bayer T."/>
            <person name="Collen J."/>
            <person name="Dattolo E."/>
            <person name="De Paoli E."/>
            <person name="Dittami S."/>
            <person name="Maumus F."/>
            <person name="Michel G."/>
            <person name="Kersting A."/>
            <person name="Lauritano C."/>
            <person name="Lohaus R."/>
            <person name="Toepel M."/>
            <person name="Tonon T."/>
            <person name="Vanneste K."/>
            <person name="Amirebrahimi M."/>
            <person name="Brakel J."/>
            <person name="Bostroem C."/>
            <person name="Chovatia M."/>
            <person name="Grimwood J."/>
            <person name="Jenkins J.W."/>
            <person name="Jueterbock A."/>
            <person name="Mraz A."/>
            <person name="Stam W.T."/>
            <person name="Tice H."/>
            <person name="Bornberg-Bauer E."/>
            <person name="Green P.J."/>
            <person name="Pearson G.A."/>
            <person name="Procaccini G."/>
            <person name="Duarte C.M."/>
            <person name="Schmutz J."/>
            <person name="Reusch T.B.H."/>
            <person name="Van de Peer Y."/>
        </authorList>
    </citation>
    <scope>NUCLEOTIDE SEQUENCE [LARGE SCALE GENOMIC DNA]</scope>
    <source>
        <strain evidence="12">cv. Finnish</strain>
    </source>
</reference>
<feature type="domain" description="HTH myb-type" evidence="10">
    <location>
        <begin position="9"/>
        <end position="61"/>
    </location>
</feature>
<sequence>MGRSPCCEKAHTNKGAWTKEEDEKLIAHILKHGDGCWRSLPKEAGLLRCGKSCRLRWINYLRPDLKRGNFTEDEDDLIIKLHSVLGNKWSLIAGRLPGRTDNEIKNYWNTHIRRKLIKRGVDPFTHKPIQNHVENEAKVEVSSVPVEQEKSSSESSSLLQAQSPLPPLFNDQHRCPDLNLDLNLGLSISPPTTTNLPILLEPQSAQQQPAIKMEFNGQCFYCKLGLSHVSGCKCNRSEVAGMFLHYRSS</sequence>
<protein>
    <submittedName>
        <fullName evidence="11">Uncharacterized protein</fullName>
    </submittedName>
</protein>
<dbReference type="SMART" id="SM00717">
    <property type="entry name" value="SANT"/>
    <property type="match status" value="2"/>
</dbReference>
<evidence type="ECO:0000256" key="7">
    <source>
        <dbReference type="ARBA" id="ARBA00023242"/>
    </source>
</evidence>
<feature type="domain" description="HTH myb-type" evidence="10">
    <location>
        <begin position="62"/>
        <end position="116"/>
    </location>
</feature>
<proteinExistence type="predicted"/>
<organism evidence="11 12">
    <name type="scientific">Zostera marina</name>
    <name type="common">Eelgrass</name>
    <dbReference type="NCBI Taxonomy" id="29655"/>
    <lineage>
        <taxon>Eukaryota</taxon>
        <taxon>Viridiplantae</taxon>
        <taxon>Streptophyta</taxon>
        <taxon>Embryophyta</taxon>
        <taxon>Tracheophyta</taxon>
        <taxon>Spermatophyta</taxon>
        <taxon>Magnoliopsida</taxon>
        <taxon>Liliopsida</taxon>
        <taxon>Zosteraceae</taxon>
        <taxon>Zostera</taxon>
    </lineage>
</organism>
<dbReference type="FunFam" id="1.10.10.60:FF:000001">
    <property type="entry name" value="MYB-related transcription factor"/>
    <property type="match status" value="1"/>
</dbReference>
<dbReference type="SUPFAM" id="SSF46689">
    <property type="entry name" value="Homeodomain-like"/>
    <property type="match status" value="1"/>
</dbReference>
<evidence type="ECO:0000256" key="4">
    <source>
        <dbReference type="ARBA" id="ARBA00023015"/>
    </source>
</evidence>
<keyword evidence="7" id="KW-0539">Nucleus</keyword>
<evidence type="ECO:0000313" key="12">
    <source>
        <dbReference type="Proteomes" id="UP000036987"/>
    </source>
</evidence>
<evidence type="ECO:0000256" key="3">
    <source>
        <dbReference type="ARBA" id="ARBA00022737"/>
    </source>
</evidence>
<dbReference type="Gene3D" id="1.10.10.60">
    <property type="entry name" value="Homeodomain-like"/>
    <property type="match status" value="2"/>
</dbReference>
<dbReference type="GO" id="GO:0006355">
    <property type="term" value="P:regulation of DNA-templated transcription"/>
    <property type="evidence" value="ECO:0000318"/>
    <property type="project" value="GO_Central"/>
</dbReference>
<keyword evidence="6" id="KW-0804">Transcription</keyword>
<keyword evidence="4" id="KW-0805">Transcription regulation</keyword>
<feature type="compositionally biased region" description="Low complexity" evidence="8">
    <location>
        <begin position="153"/>
        <end position="163"/>
    </location>
</feature>
<feature type="domain" description="Myb-like" evidence="9">
    <location>
        <begin position="9"/>
        <end position="61"/>
    </location>
</feature>
<dbReference type="InterPro" id="IPR001005">
    <property type="entry name" value="SANT/Myb"/>
</dbReference>
<dbReference type="EMBL" id="LFYR01001054">
    <property type="protein sequence ID" value="KMZ65258.1"/>
    <property type="molecule type" value="Genomic_DNA"/>
</dbReference>
<dbReference type="InterPro" id="IPR009057">
    <property type="entry name" value="Homeodomain-like_sf"/>
</dbReference>
<dbReference type="Pfam" id="PF00249">
    <property type="entry name" value="Myb_DNA-binding"/>
    <property type="match status" value="2"/>
</dbReference>
<dbReference type="FunFam" id="1.10.10.60:FF:000157">
    <property type="entry name" value="Myb transcription factor"/>
    <property type="match status" value="1"/>
</dbReference>
<evidence type="ECO:0000256" key="2">
    <source>
        <dbReference type="ARBA" id="ARBA00022491"/>
    </source>
</evidence>
<gene>
    <name evidence="11" type="ORF">ZOSMA_32G00420</name>
</gene>
<dbReference type="OrthoDB" id="2143914at2759"/>
<dbReference type="CDD" id="cd00167">
    <property type="entry name" value="SANT"/>
    <property type="match status" value="2"/>
</dbReference>
<feature type="domain" description="Myb-like" evidence="9">
    <location>
        <begin position="62"/>
        <end position="112"/>
    </location>
</feature>
<dbReference type="PROSITE" id="PS51294">
    <property type="entry name" value="HTH_MYB"/>
    <property type="match status" value="2"/>
</dbReference>
<dbReference type="PROSITE" id="PS50090">
    <property type="entry name" value="MYB_LIKE"/>
    <property type="match status" value="2"/>
</dbReference>
<keyword evidence="12" id="KW-1185">Reference proteome</keyword>
<keyword evidence="3" id="KW-0677">Repeat</keyword>
<accession>A0A0K9P8A0</accession>
<feature type="region of interest" description="Disordered" evidence="8">
    <location>
        <begin position="140"/>
        <end position="163"/>
    </location>
</feature>
<evidence type="ECO:0000313" key="11">
    <source>
        <dbReference type="EMBL" id="KMZ65258.1"/>
    </source>
</evidence>
<dbReference type="GO" id="GO:0000987">
    <property type="term" value="F:cis-regulatory region sequence-specific DNA binding"/>
    <property type="evidence" value="ECO:0000318"/>
    <property type="project" value="GO_Central"/>
</dbReference>
<evidence type="ECO:0000256" key="8">
    <source>
        <dbReference type="SAM" id="MobiDB-lite"/>
    </source>
</evidence>
<keyword evidence="2" id="KW-0678">Repressor</keyword>
<dbReference type="AlphaFoldDB" id="A0A0K9P8A0"/>
<evidence type="ECO:0000256" key="6">
    <source>
        <dbReference type="ARBA" id="ARBA00023163"/>
    </source>
</evidence>
<dbReference type="InterPro" id="IPR017930">
    <property type="entry name" value="Myb_dom"/>
</dbReference>
<keyword evidence="5" id="KW-0238">DNA-binding</keyword>
<comment type="subcellular location">
    <subcellularLocation>
        <location evidence="1">Nucleus</location>
    </subcellularLocation>
</comment>
<evidence type="ECO:0000256" key="5">
    <source>
        <dbReference type="ARBA" id="ARBA00023125"/>
    </source>
</evidence>
<evidence type="ECO:0000256" key="1">
    <source>
        <dbReference type="ARBA" id="ARBA00004123"/>
    </source>
</evidence>
<dbReference type="InterPro" id="IPR015495">
    <property type="entry name" value="Myb_TF_plants"/>
</dbReference>
<dbReference type="PANTHER" id="PTHR47994:SF5">
    <property type="entry name" value="F14D16.11-RELATED"/>
    <property type="match status" value="1"/>
</dbReference>
<dbReference type="Proteomes" id="UP000036987">
    <property type="component" value="Unassembled WGS sequence"/>
</dbReference>
<dbReference type="GO" id="GO:0005634">
    <property type="term" value="C:nucleus"/>
    <property type="evidence" value="ECO:0000318"/>
    <property type="project" value="GO_Central"/>
</dbReference>
<comment type="caution">
    <text evidence="11">The sequence shown here is derived from an EMBL/GenBank/DDBJ whole genome shotgun (WGS) entry which is preliminary data.</text>
</comment>
<evidence type="ECO:0000259" key="10">
    <source>
        <dbReference type="PROSITE" id="PS51294"/>
    </source>
</evidence>
<name>A0A0K9P8A0_ZOSMR</name>
<dbReference type="OMA" id="CAPVICL"/>
<dbReference type="PANTHER" id="PTHR47994">
    <property type="entry name" value="F14D16.11-RELATED"/>
    <property type="match status" value="1"/>
</dbReference>
<evidence type="ECO:0000259" key="9">
    <source>
        <dbReference type="PROSITE" id="PS50090"/>
    </source>
</evidence>